<evidence type="ECO:0000313" key="1">
    <source>
        <dbReference type="EMBL" id="TYS68611.1"/>
    </source>
</evidence>
<organism evidence="1 2">
    <name type="scientific">Sutcliffiella horikoshii</name>
    <dbReference type="NCBI Taxonomy" id="79883"/>
    <lineage>
        <taxon>Bacteria</taxon>
        <taxon>Bacillati</taxon>
        <taxon>Bacillota</taxon>
        <taxon>Bacilli</taxon>
        <taxon>Bacillales</taxon>
        <taxon>Bacillaceae</taxon>
        <taxon>Sutcliffiella</taxon>
    </lineage>
</organism>
<dbReference type="EMBL" id="VTET01000010">
    <property type="protein sequence ID" value="TYS68611.1"/>
    <property type="molecule type" value="Genomic_DNA"/>
</dbReference>
<dbReference type="Proteomes" id="UP000324517">
    <property type="component" value="Unassembled WGS sequence"/>
</dbReference>
<dbReference type="Gene3D" id="3.30.460.10">
    <property type="entry name" value="Beta Polymerase, domain 2"/>
    <property type="match status" value="1"/>
</dbReference>
<dbReference type="OrthoDB" id="2427280at2"/>
<dbReference type="AlphaFoldDB" id="A0A5D4T0X5"/>
<gene>
    <name evidence="1" type="ORF">FZC75_18135</name>
</gene>
<sequence length="278" mass="32923">MGFLTKHEQRDACLPIERQKLREAIYKDLVHDTDILAFFYGGSLAKGNEDLYSDLDLRIVVEDSAYETYRLNKKERATKWGDVLYYEDFPRAPYSIAHFSSFIKVDTFYYRQSDLQPSPYLKHLLIEHDPNGIVSQIRDKSQSIDYLFSEKEFEVWRGKFFAYLHEVYRRVQRGEYNYAFQMVNSLSYSIVIGWYVEMEEVPNSFGDWSKVEGPRSPLSEKQMNQLVSWDVGMRDEEKLVHVVRSQVEEFTRVHRVLAERLRVPVNQAWLNEIIGMVL</sequence>
<accession>A0A5D4T0X5</accession>
<proteinExistence type="predicted"/>
<dbReference type="InterPro" id="IPR043519">
    <property type="entry name" value="NT_sf"/>
</dbReference>
<dbReference type="SUPFAM" id="SSF81301">
    <property type="entry name" value="Nucleotidyltransferase"/>
    <property type="match status" value="1"/>
</dbReference>
<name>A0A5D4T0X5_9BACI</name>
<evidence type="ECO:0008006" key="3">
    <source>
        <dbReference type="Google" id="ProtNLM"/>
    </source>
</evidence>
<reference evidence="1 2" key="1">
    <citation type="submission" date="2019-08" db="EMBL/GenBank/DDBJ databases">
        <title>Bacillus genomes from the desert of Cuatro Cienegas, Coahuila.</title>
        <authorList>
            <person name="Olmedo-Alvarez G."/>
        </authorList>
    </citation>
    <scope>NUCLEOTIDE SEQUENCE [LARGE SCALE GENOMIC DNA]</scope>
    <source>
        <strain evidence="1 2">CH98b_3T</strain>
    </source>
</reference>
<comment type="caution">
    <text evidence="1">The sequence shown here is derived from an EMBL/GenBank/DDBJ whole genome shotgun (WGS) entry which is preliminary data.</text>
</comment>
<protein>
    <recommendedName>
        <fullName evidence="3">Polymerase nucleotidyl transferase domain-containing protein</fullName>
    </recommendedName>
</protein>
<evidence type="ECO:0000313" key="2">
    <source>
        <dbReference type="Proteomes" id="UP000324517"/>
    </source>
</evidence>